<dbReference type="Proteomes" id="UP001244011">
    <property type="component" value="Unassembled WGS sequence"/>
</dbReference>
<dbReference type="InterPro" id="IPR000904">
    <property type="entry name" value="Sec7_dom"/>
</dbReference>
<feature type="region of interest" description="Disordered" evidence="1">
    <location>
        <begin position="263"/>
        <end position="771"/>
    </location>
</feature>
<evidence type="ECO:0000313" key="3">
    <source>
        <dbReference type="EMBL" id="KAK1767406.1"/>
    </source>
</evidence>
<dbReference type="SUPFAM" id="SSF50729">
    <property type="entry name" value="PH domain-like"/>
    <property type="match status" value="1"/>
</dbReference>
<feature type="region of interest" description="Disordered" evidence="1">
    <location>
        <begin position="134"/>
        <end position="153"/>
    </location>
</feature>
<dbReference type="Gene3D" id="1.10.1000.11">
    <property type="entry name" value="Arf Nucleotide-binding Site Opener,domain 2"/>
    <property type="match status" value="1"/>
</dbReference>
<gene>
    <name evidence="3" type="ORF">QBC33DRAFT_67914</name>
</gene>
<feature type="compositionally biased region" description="Basic and acidic residues" evidence="1">
    <location>
        <begin position="931"/>
        <end position="943"/>
    </location>
</feature>
<feature type="region of interest" description="Disordered" evidence="1">
    <location>
        <begin position="1"/>
        <end position="107"/>
    </location>
</feature>
<feature type="compositionally biased region" description="Polar residues" evidence="1">
    <location>
        <begin position="453"/>
        <end position="462"/>
    </location>
</feature>
<feature type="compositionally biased region" description="Pro residues" evidence="1">
    <location>
        <begin position="498"/>
        <end position="513"/>
    </location>
</feature>
<dbReference type="InterPro" id="IPR023394">
    <property type="entry name" value="Sec7_C_sf"/>
</dbReference>
<feature type="region of interest" description="Disordered" evidence="1">
    <location>
        <begin position="908"/>
        <end position="976"/>
    </location>
</feature>
<evidence type="ECO:0000256" key="1">
    <source>
        <dbReference type="SAM" id="MobiDB-lite"/>
    </source>
</evidence>
<dbReference type="Pfam" id="PF01369">
    <property type="entry name" value="Sec7"/>
    <property type="match status" value="1"/>
</dbReference>
<dbReference type="GeneID" id="85316172"/>
<feature type="compositionally biased region" description="Low complexity" evidence="1">
    <location>
        <begin position="422"/>
        <end position="452"/>
    </location>
</feature>
<accession>A0AAJ0C4A6</accession>
<feature type="region of interest" description="Disordered" evidence="1">
    <location>
        <begin position="161"/>
        <end position="246"/>
    </location>
</feature>
<proteinExistence type="predicted"/>
<dbReference type="Pfam" id="PF15410">
    <property type="entry name" value="PH_9"/>
    <property type="match status" value="1"/>
</dbReference>
<protein>
    <recommendedName>
        <fullName evidence="2">SEC7 domain-containing protein</fullName>
    </recommendedName>
</protein>
<dbReference type="SMART" id="SM00222">
    <property type="entry name" value="Sec7"/>
    <property type="match status" value="1"/>
</dbReference>
<feature type="compositionally biased region" description="Low complexity" evidence="1">
    <location>
        <begin position="634"/>
        <end position="647"/>
    </location>
</feature>
<feature type="compositionally biased region" description="Basic and acidic residues" evidence="1">
    <location>
        <begin position="573"/>
        <end position="584"/>
    </location>
</feature>
<dbReference type="SUPFAM" id="SSF48425">
    <property type="entry name" value="Sec7 domain"/>
    <property type="match status" value="1"/>
</dbReference>
<dbReference type="InterPro" id="IPR035999">
    <property type="entry name" value="Sec7_dom_sf"/>
</dbReference>
<feature type="compositionally biased region" description="Polar residues" evidence="1">
    <location>
        <begin position="1042"/>
        <end position="1061"/>
    </location>
</feature>
<feature type="compositionally biased region" description="Polar residues" evidence="1">
    <location>
        <begin position="698"/>
        <end position="708"/>
    </location>
</feature>
<evidence type="ECO:0000259" key="2">
    <source>
        <dbReference type="PROSITE" id="PS50190"/>
    </source>
</evidence>
<evidence type="ECO:0000313" key="4">
    <source>
        <dbReference type="Proteomes" id="UP001244011"/>
    </source>
</evidence>
<feature type="compositionally biased region" description="Low complexity" evidence="1">
    <location>
        <begin position="187"/>
        <end position="210"/>
    </location>
</feature>
<feature type="compositionally biased region" description="Basic and acidic residues" evidence="1">
    <location>
        <begin position="652"/>
        <end position="675"/>
    </location>
</feature>
<feature type="region of interest" description="Disordered" evidence="1">
    <location>
        <begin position="1033"/>
        <end position="1077"/>
    </location>
</feature>
<feature type="compositionally biased region" description="Acidic residues" evidence="1">
    <location>
        <begin position="1559"/>
        <end position="1569"/>
    </location>
</feature>
<feature type="compositionally biased region" description="Low complexity" evidence="1">
    <location>
        <begin position="1396"/>
        <end position="1417"/>
    </location>
</feature>
<feature type="compositionally biased region" description="Polar residues" evidence="1">
    <location>
        <begin position="960"/>
        <end position="973"/>
    </location>
</feature>
<feature type="domain" description="SEC7" evidence="2">
    <location>
        <begin position="742"/>
        <end position="930"/>
    </location>
</feature>
<organism evidence="3 4">
    <name type="scientific">Phialemonium atrogriseum</name>
    <dbReference type="NCBI Taxonomy" id="1093897"/>
    <lineage>
        <taxon>Eukaryota</taxon>
        <taxon>Fungi</taxon>
        <taxon>Dikarya</taxon>
        <taxon>Ascomycota</taxon>
        <taxon>Pezizomycotina</taxon>
        <taxon>Sordariomycetes</taxon>
        <taxon>Sordariomycetidae</taxon>
        <taxon>Cephalothecales</taxon>
        <taxon>Cephalothecaceae</taxon>
        <taxon>Phialemonium</taxon>
    </lineage>
</organism>
<dbReference type="InterPro" id="IPR041681">
    <property type="entry name" value="PH_9"/>
</dbReference>
<comment type="caution">
    <text evidence="3">The sequence shown here is derived from an EMBL/GenBank/DDBJ whole genome shotgun (WGS) entry which is preliminary data.</text>
</comment>
<dbReference type="InterPro" id="IPR011993">
    <property type="entry name" value="PH-like_dom_sf"/>
</dbReference>
<sequence length="1575" mass="170982">MYSADTPRRNSRRRPELNINTSPQSNRHHRDVIPQTPPSRKPPVSGKLKPTASARALRTASQATRDGPDIESFLDSITPVDLSNKENDRPEPCLPNSRDSHDLSLPPRQVTRDSLVANMLLSLDQFSMDQLQFGGSSRPTYDDPSGYSSFGGDDFSTSMTYNSKSGRNNGHGYTYSSDLEAADDSSRMSSQQSRGRRSNSSSGFQSSLGRINSLREPSHQRSIPGTPRPLHSRGGGKGSKSSSTNSIDAGYAQVLGSQRWAAQGFGRSSSFDRVPNKPSPNKPSPNTQSPWQLEFSNSFLNDEYDAAPTPTVPGGPRRLATVPSLPVLPPPPEPPQPSPGKGPGLERKRSTRSSRSATVGRKHESKNITRDVPPLPTFDLDSAPAPHVGYEKSKEPVPASPNSASHHTLREKPSFFRRMFGSSKSNSTSPLPQSSSSPYVSSPSRDGSASRSQQHIPSQMKSPSAPPSRDSHHPTTPHVLQKKTSSFFRRRKYSLTEPEPPLPPPPVIIPPVTFPQSNEMLSPKPDPSPITSLRRAMDPFLKGSPTSPNALSPGFAPLPLTREPTTQAPSPRESQRKGDEDQRNVRGFSPDYEPSPKAVIRAVEADGPIETTPGQQPVDTPTRHPPDPPGMGRSGSFFNDNSDSESSPQRQQVKESRDESDGRELRPVNMLDKRASSASMRGAKAPMDQTEAKVTVAKTETQAPPDQSDTGRRRGSTLALPIEGIMADDSQSVSSSKPADCDSTPRTAGELKTSKSIDEPDFVVGDPTEDDRQKAQRIYDGNEDFIQKEKAAAWMGEEGPIRQRTLRAYMDLYDFKNKSIVDSLRLVCARLVLRAETQQVDRILVAFATQWCDCNPNHGFKTTDIIHTICYSIMLLNTDLHMADIEHKMTRGQFVKNTMTSIRHSLDESAPHALDRPSILTPKGQNLGVEGDPRTSADHDRHSSFRSSFKPPPRPDSSLGDASTQANGTSCQPLVNGPYDGPLRGWEVQVEIVLKDIYVSIRDERLPLFGAESSPLPTPGGLSVMGMLKRTPSVLSKAPSEGVSSTRGRVSESARASTSRFSKSRSRHRAFGGNGFSSSRTSFDDGGSIWSPTESSATWSRASLGRTHTSMSMDSFGSAHPRGDYQQSIGFANALSQAIIREDNPAGSSSVLSDEVKAVQLLEDESLELAGPPWVKEGMIIHKHHLDGMDRKAKDRNWSEVFAVVQKGQMGLFSFTPNKSLRNKSRSRLHGGALPKGAVVGGGNWQENATNLGTFSLRQALASALPTPGYSRQRPHVWALSLPTGAVHLFQVGTPEISKEFVSTANYWSARLSTHPLVGGISNIEYGWSEAIVNNALVAAINESSGNLSGRPETGRSSLKGHSRSGSATNAGSVGMAIRTSLQSRGSIRSGSFDFGRPSSGSSGALGSMGMAPGSGSRHAKLPGDRVHIAEWAPPTQSMRPSNLGEREQLETLMGYVRGIEEELQAHNALRSPMLLAFTPRSANHGKAMANWQRKSEYLLREIVKFRTYVDALRAADGRKTEIYHERETARRAARGEEVATLASDRSSLDGGEANADADAGDGEGTEGDETLRPQ</sequence>
<feature type="compositionally biased region" description="Pro residues" evidence="1">
    <location>
        <begin position="326"/>
        <end position="340"/>
    </location>
</feature>
<dbReference type="PANTHER" id="PTHR10663">
    <property type="entry name" value="GUANYL-NUCLEOTIDE EXCHANGE FACTOR"/>
    <property type="match status" value="1"/>
</dbReference>
<dbReference type="GO" id="GO:0005085">
    <property type="term" value="F:guanyl-nucleotide exchange factor activity"/>
    <property type="evidence" value="ECO:0007669"/>
    <property type="project" value="InterPro"/>
</dbReference>
<feature type="compositionally biased region" description="Polar residues" evidence="1">
    <location>
        <begin position="287"/>
        <end position="300"/>
    </location>
</feature>
<dbReference type="RefSeq" id="XP_060283619.1">
    <property type="nucleotide sequence ID" value="XM_060432985.1"/>
</dbReference>
<dbReference type="EMBL" id="MU839008">
    <property type="protein sequence ID" value="KAK1767406.1"/>
    <property type="molecule type" value="Genomic_DNA"/>
</dbReference>
<dbReference type="PANTHER" id="PTHR10663:SF373">
    <property type="entry name" value="PH AND SEC7 DOMAIN-CONTAINING PROTEIN C11E3.11C"/>
    <property type="match status" value="1"/>
</dbReference>
<reference evidence="3" key="1">
    <citation type="submission" date="2023-06" db="EMBL/GenBank/DDBJ databases">
        <title>Genome-scale phylogeny and comparative genomics of the fungal order Sordariales.</title>
        <authorList>
            <consortium name="Lawrence Berkeley National Laboratory"/>
            <person name="Hensen N."/>
            <person name="Bonometti L."/>
            <person name="Westerberg I."/>
            <person name="Brannstrom I.O."/>
            <person name="Guillou S."/>
            <person name="Cros-Aarteil S."/>
            <person name="Calhoun S."/>
            <person name="Haridas S."/>
            <person name="Kuo A."/>
            <person name="Mondo S."/>
            <person name="Pangilinan J."/>
            <person name="Riley R."/>
            <person name="Labutti K."/>
            <person name="Andreopoulos B."/>
            <person name="Lipzen A."/>
            <person name="Chen C."/>
            <person name="Yanf M."/>
            <person name="Daum C."/>
            <person name="Ng V."/>
            <person name="Clum A."/>
            <person name="Steindorff A."/>
            <person name="Ohm R."/>
            <person name="Martin F."/>
            <person name="Silar P."/>
            <person name="Natvig D."/>
            <person name="Lalanne C."/>
            <person name="Gautier V."/>
            <person name="Ament-Velasquez S.L."/>
            <person name="Kruys A."/>
            <person name="Hutchinson M.I."/>
            <person name="Powell A.J."/>
            <person name="Barry K."/>
            <person name="Miller A.N."/>
            <person name="Grigoriev I.V."/>
            <person name="Debuchy R."/>
            <person name="Gladieux P."/>
            <person name="Thoren M.H."/>
            <person name="Johannesson H."/>
        </authorList>
    </citation>
    <scope>NUCLEOTIDE SEQUENCE</scope>
    <source>
        <strain evidence="3">8032-3</strain>
    </source>
</reference>
<dbReference type="PROSITE" id="PS50190">
    <property type="entry name" value="SEC7"/>
    <property type="match status" value="1"/>
</dbReference>
<feature type="region of interest" description="Disordered" evidence="1">
    <location>
        <begin position="1533"/>
        <end position="1575"/>
    </location>
</feature>
<keyword evidence="4" id="KW-1185">Reference proteome</keyword>
<dbReference type="Gene3D" id="2.30.29.30">
    <property type="entry name" value="Pleckstrin-homology domain (PH domain)/Phosphotyrosine-binding domain (PTB)"/>
    <property type="match status" value="1"/>
</dbReference>
<feature type="region of interest" description="Disordered" evidence="1">
    <location>
        <begin position="1345"/>
        <end position="1422"/>
    </location>
</feature>
<feature type="compositionally biased region" description="Low complexity" evidence="1">
    <location>
        <begin position="142"/>
        <end position="153"/>
    </location>
</feature>
<name>A0AAJ0C4A6_9PEZI</name>
<dbReference type="GO" id="GO:0032012">
    <property type="term" value="P:regulation of ARF protein signal transduction"/>
    <property type="evidence" value="ECO:0007669"/>
    <property type="project" value="InterPro"/>
</dbReference>
<feature type="compositionally biased region" description="Polar residues" evidence="1">
    <location>
        <begin position="1380"/>
        <end position="1390"/>
    </location>
</feature>